<evidence type="ECO:0000313" key="5">
    <source>
        <dbReference type="Proteomes" id="UP000230353"/>
    </source>
</evidence>
<dbReference type="GO" id="GO:0051287">
    <property type="term" value="F:NAD binding"/>
    <property type="evidence" value="ECO:0007669"/>
    <property type="project" value="InterPro"/>
</dbReference>
<reference evidence="5" key="1">
    <citation type="submission" date="2017-09" db="EMBL/GenBank/DDBJ databases">
        <title>Depth-based differentiation of microbial function through sediment-hosted aquifers and enrichment of novel symbionts in the deep terrestrial subsurface.</title>
        <authorList>
            <person name="Probst A.J."/>
            <person name="Ladd B."/>
            <person name="Jarett J.K."/>
            <person name="Geller-Mcgrath D.E."/>
            <person name="Sieber C.M.K."/>
            <person name="Emerson J.B."/>
            <person name="Anantharaman K."/>
            <person name="Thomas B.C."/>
            <person name="Malmstrom R."/>
            <person name="Stieglmeier M."/>
            <person name="Klingl A."/>
            <person name="Woyke T."/>
            <person name="Ryan C.M."/>
            <person name="Banfield J.F."/>
        </authorList>
    </citation>
    <scope>NUCLEOTIDE SEQUENCE [LARGE SCALE GENOMIC DNA]</scope>
</reference>
<gene>
    <name evidence="4" type="ORF">COT67_01605</name>
</gene>
<sequence length="311" mass="35574">MKKTKAKIKVGIIGIGMVGTPLTRWFEKQGFARGKNLFCYDRGKKEFSDDISEARIVFICVPTPACSDDSCDTSIVKSVVKDLPDGKIVVIKSTVPPGTTARLAREYEKKIFLFNPEFLTEAQAWDDFRRPNLQIVAPADEKARKWAGIILDLLPKGYFQSPFGNKNTYQFYNLNSTQAEIGKYAINQFGAMKVTFFNILYDRCKNWDVDFEDVRAMVTHDSRIASSWSDPLHGDVRGYNGFCFPKDTKAILFEDRTFLEKKTGLMELTFCEAAILFFRAMDNYNEILHHFQGTSVAEMSVHDKERRKINE</sequence>
<dbReference type="InterPro" id="IPR013328">
    <property type="entry name" value="6PGD_dom2"/>
</dbReference>
<comment type="caution">
    <text evidence="4">The sequence shown here is derived from an EMBL/GenBank/DDBJ whole genome shotgun (WGS) entry which is preliminary data.</text>
</comment>
<protein>
    <recommendedName>
        <fullName evidence="6">UDP-glucose/GDP-mannose dehydrogenase family protein</fullName>
    </recommendedName>
</protein>
<dbReference type="InterPro" id="IPR008927">
    <property type="entry name" value="6-PGluconate_DH-like_C_sf"/>
</dbReference>
<evidence type="ECO:0000313" key="4">
    <source>
        <dbReference type="EMBL" id="PIS13457.1"/>
    </source>
</evidence>
<evidence type="ECO:0000259" key="3">
    <source>
        <dbReference type="Pfam" id="PF03721"/>
    </source>
</evidence>
<evidence type="ECO:0008006" key="6">
    <source>
        <dbReference type="Google" id="ProtNLM"/>
    </source>
</evidence>
<dbReference type="PANTHER" id="PTHR43750">
    <property type="entry name" value="UDP-GLUCOSE 6-DEHYDROGENASE TUAD"/>
    <property type="match status" value="1"/>
</dbReference>
<dbReference type="Pfam" id="PF00984">
    <property type="entry name" value="UDPG_MGDP_dh"/>
    <property type="match status" value="1"/>
</dbReference>
<feature type="domain" description="UDP-glucose/GDP-mannose dehydrogenase N-terminal" evidence="3">
    <location>
        <begin position="43"/>
        <end position="144"/>
    </location>
</feature>
<dbReference type="Gene3D" id="1.10.1040.10">
    <property type="entry name" value="N-(1-d-carboxylethyl)-l-norvaline Dehydrogenase, domain 2"/>
    <property type="match status" value="1"/>
</dbReference>
<dbReference type="InterPro" id="IPR001732">
    <property type="entry name" value="UDP-Glc/GDP-Man_DH_N"/>
</dbReference>
<dbReference type="Proteomes" id="UP000230353">
    <property type="component" value="Unassembled WGS sequence"/>
</dbReference>
<dbReference type="SUPFAM" id="SSF48179">
    <property type="entry name" value="6-phosphogluconate dehydrogenase C-terminal domain-like"/>
    <property type="match status" value="1"/>
</dbReference>
<dbReference type="InterPro" id="IPR036291">
    <property type="entry name" value="NAD(P)-bd_dom_sf"/>
</dbReference>
<dbReference type="GO" id="GO:0016616">
    <property type="term" value="F:oxidoreductase activity, acting on the CH-OH group of donors, NAD or NADP as acceptor"/>
    <property type="evidence" value="ECO:0007669"/>
    <property type="project" value="InterPro"/>
</dbReference>
<feature type="domain" description="UDP-glucose/GDP-mannose dehydrogenase dimerisation" evidence="2">
    <location>
        <begin position="178"/>
        <end position="254"/>
    </location>
</feature>
<accession>A0A2H0WLE2</accession>
<dbReference type="EMBL" id="PEZL01000022">
    <property type="protein sequence ID" value="PIS13457.1"/>
    <property type="molecule type" value="Genomic_DNA"/>
</dbReference>
<dbReference type="PANTHER" id="PTHR43750:SF2">
    <property type="entry name" value="UDP-GLUCOSE 6-DEHYDROGENASE"/>
    <property type="match status" value="1"/>
</dbReference>
<organism evidence="4 5">
    <name type="scientific">Candidatus Tagabacteria bacterium CG09_land_8_20_14_0_10_41_14</name>
    <dbReference type="NCBI Taxonomy" id="1975021"/>
    <lineage>
        <taxon>Bacteria</taxon>
        <taxon>Candidatus Tagaibacteriota</taxon>
    </lineage>
</organism>
<dbReference type="InterPro" id="IPR014026">
    <property type="entry name" value="UDP-Glc/GDP-Man_DH_dimer"/>
</dbReference>
<dbReference type="AlphaFoldDB" id="A0A2H0WLE2"/>
<evidence type="ECO:0000256" key="1">
    <source>
        <dbReference type="ARBA" id="ARBA00006601"/>
    </source>
</evidence>
<dbReference type="Pfam" id="PF03721">
    <property type="entry name" value="UDPG_MGDP_dh_N"/>
    <property type="match status" value="1"/>
</dbReference>
<name>A0A2H0WLE2_9BACT</name>
<evidence type="ECO:0000259" key="2">
    <source>
        <dbReference type="Pfam" id="PF00984"/>
    </source>
</evidence>
<comment type="similarity">
    <text evidence="1">Belongs to the UDP-glucose/GDP-mannose dehydrogenase family.</text>
</comment>
<dbReference type="Gene3D" id="3.40.50.720">
    <property type="entry name" value="NAD(P)-binding Rossmann-like Domain"/>
    <property type="match status" value="1"/>
</dbReference>
<proteinExistence type="inferred from homology"/>
<dbReference type="SUPFAM" id="SSF51735">
    <property type="entry name" value="NAD(P)-binding Rossmann-fold domains"/>
    <property type="match status" value="1"/>
</dbReference>